<accession>A0AAN8G400</accession>
<feature type="compositionally biased region" description="Basic and acidic residues" evidence="1">
    <location>
        <begin position="71"/>
        <end position="83"/>
    </location>
</feature>
<evidence type="ECO:0000313" key="4">
    <source>
        <dbReference type="Proteomes" id="UP001331761"/>
    </source>
</evidence>
<sequence length="118" mass="13168">MSGAKKTESEAGESRFVEVDIVAFMNCIRPRGPKFSVNKKRLLNLVDAAVSKEQARSEQLKKENKQLREQIRKLKKTIDESAPEKQGPSKSPRAENSGAEEVPKKKRKSDQAPSTSSK</sequence>
<protein>
    <submittedName>
        <fullName evidence="3">Uncharacterized protein</fullName>
    </submittedName>
</protein>
<dbReference type="EMBL" id="WIXE01012079">
    <property type="protein sequence ID" value="KAK5976253.1"/>
    <property type="molecule type" value="Genomic_DNA"/>
</dbReference>
<evidence type="ECO:0000313" key="2">
    <source>
        <dbReference type="EMBL" id="KAK5970653.1"/>
    </source>
</evidence>
<dbReference type="AlphaFoldDB" id="A0AAN8G400"/>
<comment type="caution">
    <text evidence="3">The sequence shown here is derived from an EMBL/GenBank/DDBJ whole genome shotgun (WGS) entry which is preliminary data.</text>
</comment>
<gene>
    <name evidence="2" type="ORF">GCK32_018303</name>
    <name evidence="3" type="ORF">GCK32_019004</name>
</gene>
<proteinExistence type="predicted"/>
<name>A0AAN8G400_TRICO</name>
<feature type="region of interest" description="Disordered" evidence="1">
    <location>
        <begin position="71"/>
        <end position="118"/>
    </location>
</feature>
<dbReference type="EMBL" id="WIXE01018766">
    <property type="protein sequence ID" value="KAK5970653.1"/>
    <property type="molecule type" value="Genomic_DNA"/>
</dbReference>
<keyword evidence="4" id="KW-1185">Reference proteome</keyword>
<reference evidence="3 4" key="1">
    <citation type="submission" date="2019-10" db="EMBL/GenBank/DDBJ databases">
        <title>Assembly and Annotation for the nematode Trichostrongylus colubriformis.</title>
        <authorList>
            <person name="Martin J."/>
        </authorList>
    </citation>
    <scope>NUCLEOTIDE SEQUENCE [LARGE SCALE GENOMIC DNA]</scope>
    <source>
        <strain evidence="3">G859</strain>
        <tissue evidence="3">Whole worm</tissue>
    </source>
</reference>
<dbReference type="Proteomes" id="UP001331761">
    <property type="component" value="Unassembled WGS sequence"/>
</dbReference>
<evidence type="ECO:0000256" key="1">
    <source>
        <dbReference type="SAM" id="MobiDB-lite"/>
    </source>
</evidence>
<evidence type="ECO:0000313" key="3">
    <source>
        <dbReference type="EMBL" id="KAK5976253.1"/>
    </source>
</evidence>
<organism evidence="3 4">
    <name type="scientific">Trichostrongylus colubriformis</name>
    <name type="common">Black scour worm</name>
    <dbReference type="NCBI Taxonomy" id="6319"/>
    <lineage>
        <taxon>Eukaryota</taxon>
        <taxon>Metazoa</taxon>
        <taxon>Ecdysozoa</taxon>
        <taxon>Nematoda</taxon>
        <taxon>Chromadorea</taxon>
        <taxon>Rhabditida</taxon>
        <taxon>Rhabditina</taxon>
        <taxon>Rhabditomorpha</taxon>
        <taxon>Strongyloidea</taxon>
        <taxon>Trichostrongylidae</taxon>
        <taxon>Trichostrongylus</taxon>
    </lineage>
</organism>